<dbReference type="Pfam" id="PF06022">
    <property type="entry name" value="Cir_Bir_Yir"/>
    <property type="match status" value="1"/>
</dbReference>
<gene>
    <name evidence="2" type="ORF">PVVCY_0500040</name>
</gene>
<protein>
    <submittedName>
        <fullName evidence="2">CIR protein PIR protein</fullName>
    </submittedName>
</protein>
<dbReference type="Proteomes" id="UP000290582">
    <property type="component" value="Chromosome PVVCY_05"/>
</dbReference>
<name>A0A449BNY0_PLAVN</name>
<organism evidence="2 3">
    <name type="scientific">Plasmodium vinckei vinckei</name>
    <dbReference type="NCBI Taxonomy" id="54757"/>
    <lineage>
        <taxon>Eukaryota</taxon>
        <taxon>Sar</taxon>
        <taxon>Alveolata</taxon>
        <taxon>Apicomplexa</taxon>
        <taxon>Aconoidasida</taxon>
        <taxon>Haemosporida</taxon>
        <taxon>Plasmodiidae</taxon>
        <taxon>Plasmodium</taxon>
        <taxon>Plasmodium (Vinckeia)</taxon>
    </lineage>
</organism>
<feature type="transmembrane region" description="Helical" evidence="1">
    <location>
        <begin position="260"/>
        <end position="277"/>
    </location>
</feature>
<dbReference type="EMBL" id="LR215061">
    <property type="protein sequence ID" value="VEV55119.1"/>
    <property type="molecule type" value="Genomic_DNA"/>
</dbReference>
<accession>A0A449BNY0</accession>
<dbReference type="OrthoDB" id="373137at2759"/>
<dbReference type="AlphaFoldDB" id="A0A449BNY0"/>
<reference evidence="2 3" key="1">
    <citation type="submission" date="2019-01" db="EMBL/GenBank/DDBJ databases">
        <authorList>
            <person name="Ramaprasad A."/>
        </authorList>
    </citation>
    <scope>NUCLEOTIDE SEQUENCE [LARGE SCALE GENOMIC DNA]</scope>
</reference>
<keyword evidence="1" id="KW-0812">Transmembrane</keyword>
<dbReference type="NCBIfam" id="TIGR01590">
    <property type="entry name" value="yir-bir-cir_Pla"/>
    <property type="match status" value="1"/>
</dbReference>
<evidence type="ECO:0000256" key="1">
    <source>
        <dbReference type="SAM" id="Phobius"/>
    </source>
</evidence>
<dbReference type="RefSeq" id="XP_037490184.1">
    <property type="nucleotide sequence ID" value="XM_037634996.1"/>
</dbReference>
<keyword evidence="1" id="KW-1133">Transmembrane helix</keyword>
<dbReference type="GeneID" id="59892970"/>
<sequence length="293" mass="33778">MDENMCQIFNVFWEDFPDTLRDGNYKFNDNKICETYCYGNCDNDNCETDNDKIMAGWISLIKTIYNSDSIENDEPKNKNINEYITIWLIYTLNLKADNTISNLNETYDNYVNNCGGHSLVSTESKDYSDIINNLINNTKYLMNVNKDIISKFYNLLKSLCSMYNDINSNPSDCTKHNSKAKKFVNKYQELLDDNNINTKDSQHSQMLSTLSTDYDNFKKYCEKNCSSCSSISPLPTTKTTQNFARISEDTPSSSSIESKLIPALLIFAIPIFLGIAYKTIFKRKDKKNNEENE</sequence>
<keyword evidence="1" id="KW-0472">Membrane</keyword>
<dbReference type="KEGG" id="pvv:PVVCY_0500040"/>
<evidence type="ECO:0000313" key="3">
    <source>
        <dbReference type="Proteomes" id="UP000290582"/>
    </source>
</evidence>
<evidence type="ECO:0000313" key="2">
    <source>
        <dbReference type="EMBL" id="VEV55119.1"/>
    </source>
</evidence>
<proteinExistence type="predicted"/>
<dbReference type="VEuPathDB" id="PlasmoDB:PVVCY_0500040"/>
<dbReference type="InterPro" id="IPR006477">
    <property type="entry name" value="Yir_bir_cir"/>
</dbReference>